<name>A0A8R7UL48_TRIUA</name>
<keyword evidence="8" id="KW-0325">Glycoprotein</keyword>
<evidence type="ECO:0000256" key="1">
    <source>
        <dbReference type="ARBA" id="ARBA00004141"/>
    </source>
</evidence>
<keyword evidence="6" id="KW-0472">Membrane</keyword>
<evidence type="ECO:0000256" key="6">
    <source>
        <dbReference type="ARBA" id="ARBA00023136"/>
    </source>
</evidence>
<keyword evidence="9" id="KW-1071">Ligand-gated ion channel</keyword>
<sequence length="134" mass="14897">MVVLLVLASSYTASFAAMLTVQQLSPTVTDVHELQKNGEYVGFHQGSYIDGLLVEIGFDTSKIKGYATPDDFYSALSNGSIAAVVLEVPYIKLFLTKYNKGYTMVGPIYKSAGLHLRFPRILRYVLKCRLQYST</sequence>
<dbReference type="AlphaFoldDB" id="A0A8R7UL48"/>
<keyword evidence="5" id="KW-0406">Ion transport</keyword>
<keyword evidence="7" id="KW-0675">Receptor</keyword>
<keyword evidence="2" id="KW-0813">Transport</keyword>
<evidence type="ECO:0000256" key="2">
    <source>
        <dbReference type="ARBA" id="ARBA00022448"/>
    </source>
</evidence>
<reference evidence="13" key="2">
    <citation type="submission" date="2018-03" db="EMBL/GenBank/DDBJ databases">
        <title>The Triticum urartu genome reveals the dynamic nature of wheat genome evolution.</title>
        <authorList>
            <person name="Ling H."/>
            <person name="Ma B."/>
            <person name="Shi X."/>
            <person name="Liu H."/>
            <person name="Dong L."/>
            <person name="Sun H."/>
            <person name="Cao Y."/>
            <person name="Gao Q."/>
            <person name="Zheng S."/>
            <person name="Li Y."/>
            <person name="Yu Y."/>
            <person name="Du H."/>
            <person name="Qi M."/>
            <person name="Li Y."/>
            <person name="Yu H."/>
            <person name="Cui Y."/>
            <person name="Wang N."/>
            <person name="Chen C."/>
            <person name="Wu H."/>
            <person name="Zhao Y."/>
            <person name="Zhang J."/>
            <person name="Li Y."/>
            <person name="Zhou W."/>
            <person name="Zhang B."/>
            <person name="Hu W."/>
            <person name="Eijk M."/>
            <person name="Tang J."/>
            <person name="Witsenboer H."/>
            <person name="Zhao S."/>
            <person name="Li Z."/>
            <person name="Zhang A."/>
            <person name="Wang D."/>
            <person name="Liang C."/>
        </authorList>
    </citation>
    <scope>NUCLEOTIDE SEQUENCE [LARGE SCALE GENOMIC DNA]</scope>
    <source>
        <strain evidence="13">cv. G1812</strain>
    </source>
</reference>
<evidence type="ECO:0000256" key="5">
    <source>
        <dbReference type="ARBA" id="ARBA00023065"/>
    </source>
</evidence>
<evidence type="ECO:0000259" key="12">
    <source>
        <dbReference type="Pfam" id="PF00060"/>
    </source>
</evidence>
<evidence type="ECO:0000256" key="9">
    <source>
        <dbReference type="ARBA" id="ARBA00023286"/>
    </source>
</evidence>
<accession>A0A8R7UL48</accession>
<dbReference type="GO" id="GO:0015276">
    <property type="term" value="F:ligand-gated monoatomic ion channel activity"/>
    <property type="evidence" value="ECO:0007669"/>
    <property type="project" value="InterPro"/>
</dbReference>
<dbReference type="Gramene" id="TuG1812G0500002960.01.T01">
    <property type="protein sequence ID" value="TuG1812G0500002960.01.T01"/>
    <property type="gene ID" value="TuG1812G0500002960.01"/>
</dbReference>
<evidence type="ECO:0000313" key="13">
    <source>
        <dbReference type="EnsemblPlants" id="TuG1812G0500002960.01.T01"/>
    </source>
</evidence>
<comment type="subcellular location">
    <subcellularLocation>
        <location evidence="1">Membrane</location>
        <topology evidence="1">Multi-pass membrane protein</topology>
    </subcellularLocation>
</comment>
<dbReference type="PANTHER" id="PTHR18966">
    <property type="entry name" value="IONOTROPIC GLUTAMATE RECEPTOR"/>
    <property type="match status" value="1"/>
</dbReference>
<dbReference type="InterPro" id="IPR001320">
    <property type="entry name" value="Iontro_rcpt_C"/>
</dbReference>
<dbReference type="InterPro" id="IPR015683">
    <property type="entry name" value="Ionotropic_Glu_rcpt"/>
</dbReference>
<feature type="chain" id="PRO_5035841927" description="Ionotropic glutamate receptor C-terminal domain-containing protein" evidence="11">
    <location>
        <begin position="17"/>
        <end position="134"/>
    </location>
</feature>
<proteinExistence type="predicted"/>
<dbReference type="Proteomes" id="UP000015106">
    <property type="component" value="Chromosome 5"/>
</dbReference>
<feature type="signal peptide" evidence="11">
    <location>
        <begin position="1"/>
        <end position="16"/>
    </location>
</feature>
<dbReference type="Pfam" id="PF00060">
    <property type="entry name" value="Lig_chan"/>
    <property type="match status" value="1"/>
</dbReference>
<keyword evidence="10" id="KW-0407">Ion channel</keyword>
<reference evidence="14" key="1">
    <citation type="journal article" date="2013" name="Nature">
        <title>Draft genome of the wheat A-genome progenitor Triticum urartu.</title>
        <authorList>
            <person name="Ling H.Q."/>
            <person name="Zhao S."/>
            <person name="Liu D."/>
            <person name="Wang J."/>
            <person name="Sun H."/>
            <person name="Zhang C."/>
            <person name="Fan H."/>
            <person name="Li D."/>
            <person name="Dong L."/>
            <person name="Tao Y."/>
            <person name="Gao C."/>
            <person name="Wu H."/>
            <person name="Li Y."/>
            <person name="Cui Y."/>
            <person name="Guo X."/>
            <person name="Zheng S."/>
            <person name="Wang B."/>
            <person name="Yu K."/>
            <person name="Liang Q."/>
            <person name="Yang W."/>
            <person name="Lou X."/>
            <person name="Chen J."/>
            <person name="Feng M."/>
            <person name="Jian J."/>
            <person name="Zhang X."/>
            <person name="Luo G."/>
            <person name="Jiang Y."/>
            <person name="Liu J."/>
            <person name="Wang Z."/>
            <person name="Sha Y."/>
            <person name="Zhang B."/>
            <person name="Wu H."/>
            <person name="Tang D."/>
            <person name="Shen Q."/>
            <person name="Xue P."/>
            <person name="Zou S."/>
            <person name="Wang X."/>
            <person name="Liu X."/>
            <person name="Wang F."/>
            <person name="Yang Y."/>
            <person name="An X."/>
            <person name="Dong Z."/>
            <person name="Zhang K."/>
            <person name="Zhang X."/>
            <person name="Luo M.C."/>
            <person name="Dvorak J."/>
            <person name="Tong Y."/>
            <person name="Wang J."/>
            <person name="Yang H."/>
            <person name="Li Z."/>
            <person name="Wang D."/>
            <person name="Zhang A."/>
            <person name="Wang J."/>
        </authorList>
    </citation>
    <scope>NUCLEOTIDE SEQUENCE</scope>
    <source>
        <strain evidence="14">cv. G1812</strain>
    </source>
</reference>
<keyword evidence="3" id="KW-0812">Transmembrane</keyword>
<dbReference type="SUPFAM" id="SSF53850">
    <property type="entry name" value="Periplasmic binding protein-like II"/>
    <property type="match status" value="1"/>
</dbReference>
<evidence type="ECO:0000313" key="14">
    <source>
        <dbReference type="Proteomes" id="UP000015106"/>
    </source>
</evidence>
<keyword evidence="14" id="KW-1185">Reference proteome</keyword>
<evidence type="ECO:0000256" key="3">
    <source>
        <dbReference type="ARBA" id="ARBA00022692"/>
    </source>
</evidence>
<dbReference type="GO" id="GO:0016020">
    <property type="term" value="C:membrane"/>
    <property type="evidence" value="ECO:0007669"/>
    <property type="project" value="UniProtKB-SubCell"/>
</dbReference>
<evidence type="ECO:0000256" key="7">
    <source>
        <dbReference type="ARBA" id="ARBA00023170"/>
    </source>
</evidence>
<keyword evidence="4" id="KW-1133">Transmembrane helix</keyword>
<feature type="domain" description="Ionotropic glutamate receptor C-terminal" evidence="12">
    <location>
        <begin position="2"/>
        <end position="38"/>
    </location>
</feature>
<reference evidence="13" key="3">
    <citation type="submission" date="2022-06" db="UniProtKB">
        <authorList>
            <consortium name="EnsemblPlants"/>
        </authorList>
    </citation>
    <scope>IDENTIFICATION</scope>
</reference>
<evidence type="ECO:0000256" key="10">
    <source>
        <dbReference type="ARBA" id="ARBA00023303"/>
    </source>
</evidence>
<evidence type="ECO:0000256" key="11">
    <source>
        <dbReference type="SAM" id="SignalP"/>
    </source>
</evidence>
<dbReference type="EnsemblPlants" id="TuG1812G0500002960.01.T01">
    <property type="protein sequence ID" value="TuG1812G0500002960.01.T01"/>
    <property type="gene ID" value="TuG1812G0500002960.01"/>
</dbReference>
<evidence type="ECO:0000256" key="8">
    <source>
        <dbReference type="ARBA" id="ARBA00023180"/>
    </source>
</evidence>
<evidence type="ECO:0000256" key="4">
    <source>
        <dbReference type="ARBA" id="ARBA00022989"/>
    </source>
</evidence>
<protein>
    <recommendedName>
        <fullName evidence="12">Ionotropic glutamate receptor C-terminal domain-containing protein</fullName>
    </recommendedName>
</protein>
<keyword evidence="11" id="KW-0732">Signal</keyword>
<organism evidence="13 14">
    <name type="scientific">Triticum urartu</name>
    <name type="common">Red wild einkorn</name>
    <name type="synonym">Crithodium urartu</name>
    <dbReference type="NCBI Taxonomy" id="4572"/>
    <lineage>
        <taxon>Eukaryota</taxon>
        <taxon>Viridiplantae</taxon>
        <taxon>Streptophyta</taxon>
        <taxon>Embryophyta</taxon>
        <taxon>Tracheophyta</taxon>
        <taxon>Spermatophyta</taxon>
        <taxon>Magnoliopsida</taxon>
        <taxon>Liliopsida</taxon>
        <taxon>Poales</taxon>
        <taxon>Poaceae</taxon>
        <taxon>BOP clade</taxon>
        <taxon>Pooideae</taxon>
        <taxon>Triticodae</taxon>
        <taxon>Triticeae</taxon>
        <taxon>Triticinae</taxon>
        <taxon>Triticum</taxon>
    </lineage>
</organism>
<dbReference type="Gene3D" id="3.40.190.10">
    <property type="entry name" value="Periplasmic binding protein-like II"/>
    <property type="match status" value="1"/>
</dbReference>